<accession>A0A9W3PAS4</accession>
<evidence type="ECO:0000313" key="3">
    <source>
        <dbReference type="Proteomes" id="UP000032866"/>
    </source>
</evidence>
<evidence type="ECO:0000313" key="2">
    <source>
        <dbReference type="EMBL" id="AFQ49871.1"/>
    </source>
</evidence>
<dbReference type="AlphaFoldDB" id="A0A9W3PAS4"/>
<organism evidence="2 3">
    <name type="scientific">Burkholderia cepacia GG4</name>
    <dbReference type="NCBI Taxonomy" id="1009846"/>
    <lineage>
        <taxon>Bacteria</taxon>
        <taxon>Pseudomonadati</taxon>
        <taxon>Pseudomonadota</taxon>
        <taxon>Betaproteobacteria</taxon>
        <taxon>Burkholderiales</taxon>
        <taxon>Burkholderiaceae</taxon>
        <taxon>Burkholderia</taxon>
        <taxon>Burkholderia cepacia complex</taxon>
    </lineage>
</organism>
<sequence length="249" mass="28277">MTQSKDDKNIVHATFSNTSFNIISSAVSKRNFTESCVLIGGDWHLGPLKERNTKTLSAWFSENFGYVPENLSTNAQAIDQGAKIFAWVNPLSSDEYANFIHWTSSQRMREFFLISLPENATNSTVNFHDLAIFLDDAAEKKVRDIKHYIQEWDALTNENSDFRLIDCTGKIQSFASSHFDKYIINFITKEWEPAPIVALRIMEKLDSEKQAFPGDIFIYHHLEKLCLSGAIEKQANVSIAQTLIRATSA</sequence>
<dbReference type="InterPro" id="IPR022123">
    <property type="entry name" value="DUF3658"/>
</dbReference>
<dbReference type="KEGG" id="bct:GEM_3480"/>
<dbReference type="Proteomes" id="UP000032866">
    <property type="component" value="Chromosome 2"/>
</dbReference>
<evidence type="ECO:0000259" key="1">
    <source>
        <dbReference type="Pfam" id="PF12395"/>
    </source>
</evidence>
<dbReference type="EMBL" id="CP003775">
    <property type="protein sequence ID" value="AFQ49871.1"/>
    <property type="molecule type" value="Genomic_DNA"/>
</dbReference>
<protein>
    <recommendedName>
        <fullName evidence="1">DUF3658 domain-containing protein</fullName>
    </recommendedName>
</protein>
<reference evidence="2 3" key="1">
    <citation type="journal article" date="2012" name="J. Bacteriol.">
        <title>Complete Genome Sequence of Burkholderia sp. Strain GG4, a Betaproteobacterium That Reduces 3-Oxo-N-Acylhomoserine Lactones and Produces Different N-Acylhomoserine Lactones.</title>
        <authorList>
            <person name="Hong K.W."/>
            <person name="Koh C.L."/>
            <person name="Sam C.K."/>
            <person name="Yin W.F."/>
            <person name="Chan K.G."/>
        </authorList>
    </citation>
    <scope>NUCLEOTIDE SEQUENCE [LARGE SCALE GENOMIC DNA]</scope>
    <source>
        <strain evidence="2 3">GG4</strain>
    </source>
</reference>
<feature type="domain" description="DUF3658" evidence="1">
    <location>
        <begin position="141"/>
        <end position="236"/>
    </location>
</feature>
<name>A0A9W3PAS4_BURCE</name>
<proteinExistence type="predicted"/>
<dbReference type="Pfam" id="PF12395">
    <property type="entry name" value="DUF3658"/>
    <property type="match status" value="1"/>
</dbReference>
<dbReference type="RefSeq" id="WP_014898647.1">
    <property type="nucleotide sequence ID" value="NC_018514.1"/>
</dbReference>
<gene>
    <name evidence="2" type="ORF">GEM_3480</name>
</gene>